<evidence type="ECO:0000256" key="3">
    <source>
        <dbReference type="ARBA" id="ARBA00022475"/>
    </source>
</evidence>
<evidence type="ECO:0000259" key="10">
    <source>
        <dbReference type="Pfam" id="PF00924"/>
    </source>
</evidence>
<feature type="transmembrane region" description="Helical" evidence="8">
    <location>
        <begin position="265"/>
        <end position="282"/>
    </location>
</feature>
<feature type="transmembrane region" description="Helical" evidence="8">
    <location>
        <begin position="610"/>
        <end position="637"/>
    </location>
</feature>
<dbReference type="InterPro" id="IPR010920">
    <property type="entry name" value="LSM_dom_sf"/>
</dbReference>
<keyword evidence="9" id="KW-0732">Signal</keyword>
<dbReference type="AlphaFoldDB" id="A0AAP2DCT8"/>
<feature type="transmembrane region" description="Helical" evidence="8">
    <location>
        <begin position="294"/>
        <end position="321"/>
    </location>
</feature>
<dbReference type="PANTHER" id="PTHR30347">
    <property type="entry name" value="POTASSIUM CHANNEL RELATED"/>
    <property type="match status" value="1"/>
</dbReference>
<dbReference type="SUPFAM" id="SSF50182">
    <property type="entry name" value="Sm-like ribonucleoproteins"/>
    <property type="match status" value="1"/>
</dbReference>
<dbReference type="EMBL" id="JAHESC010000038">
    <property type="protein sequence ID" value="MBT1689289.1"/>
    <property type="molecule type" value="Genomic_DNA"/>
</dbReference>
<feature type="transmembrane region" description="Helical" evidence="8">
    <location>
        <begin position="327"/>
        <end position="346"/>
    </location>
</feature>
<proteinExistence type="inferred from homology"/>
<name>A0AAP2DCT8_9BACT</name>
<evidence type="ECO:0000256" key="9">
    <source>
        <dbReference type="SAM" id="SignalP"/>
    </source>
</evidence>
<dbReference type="Gene3D" id="1.10.287.1260">
    <property type="match status" value="1"/>
</dbReference>
<dbReference type="GO" id="GO:0008381">
    <property type="term" value="F:mechanosensitive monoatomic ion channel activity"/>
    <property type="evidence" value="ECO:0007669"/>
    <property type="project" value="UniProtKB-ARBA"/>
</dbReference>
<feature type="domain" description="Mechanosensitive ion channel MscS" evidence="10">
    <location>
        <begin position="624"/>
        <end position="690"/>
    </location>
</feature>
<feature type="transmembrane region" description="Helical" evidence="8">
    <location>
        <begin position="438"/>
        <end position="459"/>
    </location>
</feature>
<dbReference type="InterPro" id="IPR006685">
    <property type="entry name" value="MscS_channel_2nd"/>
</dbReference>
<evidence type="ECO:0000256" key="5">
    <source>
        <dbReference type="ARBA" id="ARBA00022989"/>
    </source>
</evidence>
<keyword evidence="3" id="KW-1003">Cell membrane</keyword>
<evidence type="ECO:0000256" key="6">
    <source>
        <dbReference type="ARBA" id="ARBA00023136"/>
    </source>
</evidence>
<dbReference type="Gene3D" id="2.30.30.60">
    <property type="match status" value="1"/>
</dbReference>
<dbReference type="InterPro" id="IPR011066">
    <property type="entry name" value="MscS_channel_C_sf"/>
</dbReference>
<evidence type="ECO:0000256" key="1">
    <source>
        <dbReference type="ARBA" id="ARBA00004651"/>
    </source>
</evidence>
<feature type="signal peptide" evidence="9">
    <location>
        <begin position="1"/>
        <end position="22"/>
    </location>
</feature>
<evidence type="ECO:0000313" key="12">
    <source>
        <dbReference type="Proteomes" id="UP001319180"/>
    </source>
</evidence>
<protein>
    <submittedName>
        <fullName evidence="11">Mechanosensitive ion channel</fullName>
    </submittedName>
</protein>
<accession>A0AAP2DCT8</accession>
<reference evidence="11 12" key="1">
    <citation type="submission" date="2021-05" db="EMBL/GenBank/DDBJ databases">
        <title>A Polyphasic approach of four new species of the genus Ohtaekwangia: Ohtaekwangia histidinii sp. nov., Ohtaekwangia cretensis sp. nov., Ohtaekwangia indiensis sp. nov., Ohtaekwangia reichenbachii sp. nov. from diverse environment.</title>
        <authorList>
            <person name="Octaviana S."/>
        </authorList>
    </citation>
    <scope>NUCLEOTIDE SEQUENCE [LARGE SCALE GENOMIC DNA]</scope>
    <source>
        <strain evidence="11 12">PWU37</strain>
    </source>
</reference>
<feature type="transmembrane region" description="Helical" evidence="8">
    <location>
        <begin position="496"/>
        <end position="515"/>
    </location>
</feature>
<evidence type="ECO:0000256" key="4">
    <source>
        <dbReference type="ARBA" id="ARBA00022692"/>
    </source>
</evidence>
<evidence type="ECO:0000256" key="2">
    <source>
        <dbReference type="ARBA" id="ARBA00008017"/>
    </source>
</evidence>
<comment type="similarity">
    <text evidence="2">Belongs to the MscS (TC 1.A.23) family.</text>
</comment>
<evidence type="ECO:0000256" key="7">
    <source>
        <dbReference type="SAM" id="Coils"/>
    </source>
</evidence>
<keyword evidence="5 8" id="KW-1133">Transmembrane helix</keyword>
<evidence type="ECO:0000313" key="11">
    <source>
        <dbReference type="EMBL" id="MBT1689289.1"/>
    </source>
</evidence>
<dbReference type="PANTHER" id="PTHR30347:SF1">
    <property type="entry name" value="MECHANOSENSITIVE CHANNEL MSCK"/>
    <property type="match status" value="1"/>
</dbReference>
<keyword evidence="4 8" id="KW-0812">Transmembrane</keyword>
<dbReference type="Proteomes" id="UP001319180">
    <property type="component" value="Unassembled WGS sequence"/>
</dbReference>
<keyword evidence="12" id="KW-1185">Reference proteome</keyword>
<dbReference type="GO" id="GO:0005886">
    <property type="term" value="C:plasma membrane"/>
    <property type="evidence" value="ECO:0007669"/>
    <property type="project" value="UniProtKB-SubCell"/>
</dbReference>
<feature type="transmembrane region" description="Helical" evidence="8">
    <location>
        <begin position="535"/>
        <end position="555"/>
    </location>
</feature>
<organism evidence="11 12">
    <name type="scientific">Dawidia soli</name>
    <dbReference type="NCBI Taxonomy" id="2782352"/>
    <lineage>
        <taxon>Bacteria</taxon>
        <taxon>Pseudomonadati</taxon>
        <taxon>Bacteroidota</taxon>
        <taxon>Cytophagia</taxon>
        <taxon>Cytophagales</taxon>
        <taxon>Chryseotaleaceae</taxon>
        <taxon>Dawidia</taxon>
    </lineage>
</organism>
<sequence>MKTVKFLSLLIALSVVGAPLSAQDTLKHRRRNFQNLFTDNDKPTSGEYMLRIGEVHQALHRLENEIPLRPEVLMLDGKLRECDTALVLVEQNLEKYSAALNLRNLQMFSVLLQNVQHDLDRYSVRIQAADTSLQGLRKELRTLRRDSLLRQLYKDTVNRKLLLPHLRELRSAWRATDSLLQYNLNIVNTLKTGVSEKSIRASDLFNQIEERLTRSGIQAFSKEYNFLWEPAPVVTTEFKEELDNSYRSGRKALDFYFRDSSGQRALMWLLGLAFYLWVLANLRTLKRNNKRESLAAYGVTYLTTQPLAASLAVMLSLAPLFDLNAPAAYVESVQFLLMVVVTLVLRKHWPRSLFHYWLAAIGLFLLFSFTNLILSPGRLQRLWMIGLNIAAIVFGILFRSRVPEHIQLRRFIRTVIVLFIVLNALAILFNLFGRFSLARILGTAGIFALTQVMGLSVLVKTIIESILLQIQTIRVKENIEQPFEPAGIISDFRKPMIVIALLMWLTVLSINLNIFDPLFNAFHTIVNASHKIGNTSFTLSSVGLFFAIIWLAHLVQRYLGYFFGDTGDHDFGDSPANRSKLVVTRLVLLGAGYLLAIAASGLPIDKITIVLGALGVGIGLGLQNIVNNFVSGIILIFDRPLKIGDSIEVGGKSGRVKEIGLRSSTLFTADGAEVIIPNGDMLSQQIVNWTLSNNHRRIEIKTTLETTESKDVVVAEVVSIIKSGTYILKKREPVVLVEDISQSEITLVIRFWCDDVFKADLAESEVKYLLYSKLKEKGIAVK</sequence>
<comment type="subcellular location">
    <subcellularLocation>
        <location evidence="1">Cell membrane</location>
        <topology evidence="1">Multi-pass membrane protein</topology>
    </subcellularLocation>
</comment>
<feature type="transmembrane region" description="Helical" evidence="8">
    <location>
        <begin position="586"/>
        <end position="604"/>
    </location>
</feature>
<dbReference type="SUPFAM" id="SSF82861">
    <property type="entry name" value="Mechanosensitive channel protein MscS (YggB), transmembrane region"/>
    <property type="match status" value="1"/>
</dbReference>
<dbReference type="InterPro" id="IPR011014">
    <property type="entry name" value="MscS_channel_TM-2"/>
</dbReference>
<dbReference type="Gene3D" id="3.30.70.100">
    <property type="match status" value="1"/>
</dbReference>
<feature type="transmembrane region" description="Helical" evidence="8">
    <location>
        <begin position="353"/>
        <end position="374"/>
    </location>
</feature>
<keyword evidence="7" id="KW-0175">Coiled coil</keyword>
<feature type="chain" id="PRO_5042971250" evidence="9">
    <location>
        <begin position="23"/>
        <end position="782"/>
    </location>
</feature>
<feature type="transmembrane region" description="Helical" evidence="8">
    <location>
        <begin position="411"/>
        <end position="432"/>
    </location>
</feature>
<gene>
    <name evidence="11" type="ORF">KK078_22170</name>
</gene>
<keyword evidence="6 8" id="KW-0472">Membrane</keyword>
<dbReference type="SUPFAM" id="SSF82689">
    <property type="entry name" value="Mechanosensitive channel protein MscS (YggB), C-terminal domain"/>
    <property type="match status" value="1"/>
</dbReference>
<dbReference type="InterPro" id="IPR052702">
    <property type="entry name" value="MscS-like_channel"/>
</dbReference>
<feature type="coiled-coil region" evidence="7">
    <location>
        <begin position="119"/>
        <end position="146"/>
    </location>
</feature>
<feature type="transmembrane region" description="Helical" evidence="8">
    <location>
        <begin position="380"/>
        <end position="399"/>
    </location>
</feature>
<comment type="caution">
    <text evidence="11">The sequence shown here is derived from an EMBL/GenBank/DDBJ whole genome shotgun (WGS) entry which is preliminary data.</text>
</comment>
<evidence type="ECO:0000256" key="8">
    <source>
        <dbReference type="SAM" id="Phobius"/>
    </source>
</evidence>
<dbReference type="Pfam" id="PF00924">
    <property type="entry name" value="MS_channel_2nd"/>
    <property type="match status" value="1"/>
</dbReference>
<dbReference type="InterPro" id="IPR023408">
    <property type="entry name" value="MscS_beta-dom_sf"/>
</dbReference>
<dbReference type="RefSeq" id="WP_254092515.1">
    <property type="nucleotide sequence ID" value="NZ_JAHESC010000038.1"/>
</dbReference>